<feature type="compositionally biased region" description="Polar residues" evidence="1">
    <location>
        <begin position="1"/>
        <end position="15"/>
    </location>
</feature>
<protein>
    <submittedName>
        <fullName evidence="2">Uncharacterized protein</fullName>
    </submittedName>
</protein>
<feature type="region of interest" description="Disordered" evidence="1">
    <location>
        <begin position="228"/>
        <end position="286"/>
    </location>
</feature>
<comment type="caution">
    <text evidence="2">The sequence shown here is derived from an EMBL/GenBank/DDBJ whole genome shotgun (WGS) entry which is preliminary data.</text>
</comment>
<feature type="region of interest" description="Disordered" evidence="1">
    <location>
        <begin position="1"/>
        <end position="166"/>
    </location>
</feature>
<dbReference type="EMBL" id="CAMPGE010030230">
    <property type="protein sequence ID" value="CAI2387740.1"/>
    <property type="molecule type" value="Genomic_DNA"/>
</dbReference>
<feature type="compositionally biased region" description="Basic and acidic residues" evidence="1">
    <location>
        <begin position="228"/>
        <end position="263"/>
    </location>
</feature>
<reference evidence="2" key="1">
    <citation type="submission" date="2023-07" db="EMBL/GenBank/DDBJ databases">
        <authorList>
            <consortium name="AG Swart"/>
            <person name="Singh M."/>
            <person name="Singh A."/>
            <person name="Seah K."/>
            <person name="Emmerich C."/>
        </authorList>
    </citation>
    <scope>NUCLEOTIDE SEQUENCE</scope>
    <source>
        <strain evidence="2">DP1</strain>
    </source>
</reference>
<evidence type="ECO:0000256" key="1">
    <source>
        <dbReference type="SAM" id="MobiDB-lite"/>
    </source>
</evidence>
<feature type="compositionally biased region" description="Polar residues" evidence="1">
    <location>
        <begin position="101"/>
        <end position="112"/>
    </location>
</feature>
<evidence type="ECO:0000313" key="3">
    <source>
        <dbReference type="Proteomes" id="UP001295684"/>
    </source>
</evidence>
<dbReference type="Proteomes" id="UP001295684">
    <property type="component" value="Unassembled WGS sequence"/>
</dbReference>
<feature type="compositionally biased region" description="Low complexity" evidence="1">
    <location>
        <begin position="73"/>
        <end position="82"/>
    </location>
</feature>
<proteinExistence type="predicted"/>
<keyword evidence="3" id="KW-1185">Reference proteome</keyword>
<feature type="compositionally biased region" description="Basic and acidic residues" evidence="1">
    <location>
        <begin position="90"/>
        <end position="99"/>
    </location>
</feature>
<feature type="compositionally biased region" description="Polar residues" evidence="1">
    <location>
        <begin position="53"/>
        <end position="64"/>
    </location>
</feature>
<feature type="compositionally biased region" description="Basic and acidic residues" evidence="1">
    <location>
        <begin position="34"/>
        <end position="52"/>
    </location>
</feature>
<name>A0AAD2DCI7_EUPCR</name>
<accession>A0AAD2DCI7</accession>
<organism evidence="2 3">
    <name type="scientific">Euplotes crassus</name>
    <dbReference type="NCBI Taxonomy" id="5936"/>
    <lineage>
        <taxon>Eukaryota</taxon>
        <taxon>Sar</taxon>
        <taxon>Alveolata</taxon>
        <taxon>Ciliophora</taxon>
        <taxon>Intramacronucleata</taxon>
        <taxon>Spirotrichea</taxon>
        <taxon>Hypotrichia</taxon>
        <taxon>Euplotida</taxon>
        <taxon>Euplotidae</taxon>
        <taxon>Moneuplotes</taxon>
    </lineage>
</organism>
<gene>
    <name evidence="2" type="ORF">ECRASSUSDP1_LOCUS29374</name>
</gene>
<sequence length="643" mass="73387">MNQLQTSDSENAPSHSQRDENTTALIPRQSLPLGEKDDNIREALRQKLDFKNSDSLNKGSSTSRGGKENAASPKENNPNDENAPPEDELLNNKKLEEAMKQFSNSKSKIQSNCDDEDSDSDEDPSEEEENARNRLKALLGGSTKQKKVAEPLKFRKSHSTNDTIPENNFVGLIHKMKRDLYHKLEIANPDEEDDDIEVSKIFYEGREGQEYAVRVLEKFFKTLTHHAESFEHESEDKQDVPRRSTENLKKEECEDREEENTKEKIRKALQSKKSTSRPTNDADKESLKSLLGASDKIKQKPITDINEAIKVDSLVLNYGVVNPGKLLGSILVVSNISDSEQTIDLSLDNTTEIYDKNEIIKNKDFEFIDELAQDEIELNDKELAECITDEQKSLTLENKKRYIPNSENKSECWYIENPKTKDLTKKITLKLGPHCEQEFIIVLKTLQPKDKVVSLSFLNLEIHGIDGKEKYNIKHIQKTEEGDISFQKSMKNRQIQVMLCGVVDPPNLICCKQVYDINTKQNKVPLALKPTSGTQKFRIQFRNNGSKELEADFSFVKIGENKEGEFSMNEYLEFFCMPGTLKIPPKTTSILNVMIKVKMDKVDEAKRRGELKISKNLFKLLIAKLTDSGILFSYFFDVTLAKE</sequence>
<evidence type="ECO:0000313" key="2">
    <source>
        <dbReference type="EMBL" id="CAI2387740.1"/>
    </source>
</evidence>
<dbReference type="AlphaFoldDB" id="A0AAD2DCI7"/>
<feature type="compositionally biased region" description="Acidic residues" evidence="1">
    <location>
        <begin position="113"/>
        <end position="129"/>
    </location>
</feature>